<dbReference type="AlphaFoldDB" id="C7ZNC7"/>
<dbReference type="Proteomes" id="UP000005206">
    <property type="component" value="Chromosome 15"/>
</dbReference>
<dbReference type="EMBL" id="GG698966">
    <property type="protein sequence ID" value="EEU34471.1"/>
    <property type="molecule type" value="Genomic_DNA"/>
</dbReference>
<accession>C7ZNC7</accession>
<dbReference type="RefSeq" id="XP_003040184.1">
    <property type="nucleotide sequence ID" value="XM_003040138.1"/>
</dbReference>
<name>C7ZNC7_FUSV7</name>
<keyword evidence="2" id="KW-1185">Reference proteome</keyword>
<dbReference type="KEGG" id="nhe:NECHADRAFT_88708"/>
<dbReference type="GeneID" id="9678013"/>
<evidence type="ECO:0000313" key="1">
    <source>
        <dbReference type="EMBL" id="EEU34471.1"/>
    </source>
</evidence>
<dbReference type="InParanoid" id="C7ZNC7"/>
<dbReference type="HOGENOM" id="CLU_1960152_0_0_1"/>
<dbReference type="VEuPathDB" id="FungiDB:NECHADRAFT_88708"/>
<proteinExistence type="predicted"/>
<reference evidence="1 2" key="1">
    <citation type="journal article" date="2009" name="PLoS Genet.">
        <title>The genome of Nectria haematococca: contribution of supernumerary chromosomes to gene expansion.</title>
        <authorList>
            <person name="Coleman J.J."/>
            <person name="Rounsley S.D."/>
            <person name="Rodriguez-Carres M."/>
            <person name="Kuo A."/>
            <person name="Wasmann C.C."/>
            <person name="Grimwood J."/>
            <person name="Schmutz J."/>
            <person name="Taga M."/>
            <person name="White G.J."/>
            <person name="Zhou S."/>
            <person name="Schwartz D.C."/>
            <person name="Freitag M."/>
            <person name="Ma L.J."/>
            <person name="Danchin E.G."/>
            <person name="Henrissat B."/>
            <person name="Coutinho P.M."/>
            <person name="Nelson D.R."/>
            <person name="Straney D."/>
            <person name="Napoli C.A."/>
            <person name="Barker B.M."/>
            <person name="Gribskov M."/>
            <person name="Rep M."/>
            <person name="Kroken S."/>
            <person name="Molnar I."/>
            <person name="Rensing C."/>
            <person name="Kennell J.C."/>
            <person name="Zamora J."/>
            <person name="Farman M.L."/>
            <person name="Selker E.U."/>
            <person name="Salamov A."/>
            <person name="Shapiro H."/>
            <person name="Pangilinan J."/>
            <person name="Lindquist E."/>
            <person name="Lamers C."/>
            <person name="Grigoriev I.V."/>
            <person name="Geiser D.M."/>
            <person name="Covert S.F."/>
            <person name="Temporini E."/>
            <person name="Vanetten H.D."/>
        </authorList>
    </citation>
    <scope>NUCLEOTIDE SEQUENCE [LARGE SCALE GENOMIC DNA]</scope>
    <source>
        <strain evidence="2">ATCC MYA-4622 / CBS 123669 / FGSC 9596 / NRRL 45880 / 77-13-4</strain>
    </source>
</reference>
<protein>
    <submittedName>
        <fullName evidence="1">Uncharacterized protein</fullName>
    </submittedName>
</protein>
<sequence>MTARQLLHTSSETYTLASICDHISSHTIPSIHPTLKPCSQSLACLAYSLLTPAVYGPVFIHKIRTILLEHELGLLGDILSGSATRFPADSQRNSQVVMDYIAEDAGDLLSLVRLVALHWLRRGNGSAD</sequence>
<evidence type="ECO:0000313" key="2">
    <source>
        <dbReference type="Proteomes" id="UP000005206"/>
    </source>
</evidence>
<organism evidence="1 2">
    <name type="scientific">Fusarium vanettenii (strain ATCC MYA-4622 / CBS 123669 / FGSC 9596 / NRRL 45880 / 77-13-4)</name>
    <name type="common">Fusarium solani subsp. pisi</name>
    <dbReference type="NCBI Taxonomy" id="660122"/>
    <lineage>
        <taxon>Eukaryota</taxon>
        <taxon>Fungi</taxon>
        <taxon>Dikarya</taxon>
        <taxon>Ascomycota</taxon>
        <taxon>Pezizomycotina</taxon>
        <taxon>Sordariomycetes</taxon>
        <taxon>Hypocreomycetidae</taxon>
        <taxon>Hypocreales</taxon>
        <taxon>Nectriaceae</taxon>
        <taxon>Fusarium</taxon>
        <taxon>Fusarium solani species complex</taxon>
        <taxon>Fusarium vanettenii</taxon>
    </lineage>
</organism>
<gene>
    <name evidence="1" type="ORF">NECHADRAFT_88708</name>
</gene>